<evidence type="ECO:0000256" key="1">
    <source>
        <dbReference type="ARBA" id="ARBA00022729"/>
    </source>
</evidence>
<sequence>MVSRGKAIKTVIAGGVGVAVVGLSVTAAWPSDPGLRAVPDHQQLVSRPMSTAWSASWSDTTQPTPNITQSPAPVNPGVLAPAKAATPTPSPAVSRVAMPTGVLLSKPLNGPVTSPFGMRFHPILHVWKLHTGVDFGASCGTPVGASAPGKVAFAGPAGGYGSRVEVDHGMIAGKHVSTTYNHLSVIGVRVGQRVDVHQAVALSGTTGYSTGCHLHYEVVVNGQFTDPLPWLNGKPAVVNLDKLKPVRGATVPAGELHHPDPVPPTPHPSGTPSRPTTSNSPSKPSSTPVRPSRKPSAPTPSSVSTTTPGKAPSTSPSRPGPTTEPASGQPTSSQKSLPVTSTSSDPGH</sequence>
<dbReference type="InterPro" id="IPR011055">
    <property type="entry name" value="Dup_hybrid_motif"/>
</dbReference>
<dbReference type="CDD" id="cd12797">
    <property type="entry name" value="M23_peptidase"/>
    <property type="match status" value="1"/>
</dbReference>
<dbReference type="PANTHER" id="PTHR21666:SF289">
    <property type="entry name" value="L-ALA--D-GLU ENDOPEPTIDASE"/>
    <property type="match status" value="1"/>
</dbReference>
<dbReference type="EMBL" id="NOWI01000011">
    <property type="protein sequence ID" value="RFT42246.1"/>
    <property type="molecule type" value="Genomic_DNA"/>
</dbReference>
<comment type="caution">
    <text evidence="4">The sequence shown here is derived from an EMBL/GenBank/DDBJ whole genome shotgun (WGS) entry which is preliminary data.</text>
</comment>
<dbReference type="GO" id="GO:0004222">
    <property type="term" value="F:metalloendopeptidase activity"/>
    <property type="evidence" value="ECO:0007669"/>
    <property type="project" value="TreeGrafter"/>
</dbReference>
<dbReference type="RefSeq" id="WP_117189726.1">
    <property type="nucleotide sequence ID" value="NZ_JAQDJS010000013.1"/>
</dbReference>
<dbReference type="InterPro" id="IPR050570">
    <property type="entry name" value="Cell_wall_metabolism_enzyme"/>
</dbReference>
<feature type="region of interest" description="Disordered" evidence="2">
    <location>
        <begin position="251"/>
        <end position="348"/>
    </location>
</feature>
<organism evidence="4 5">
    <name type="scientific">Cutibacterium avidum</name>
    <dbReference type="NCBI Taxonomy" id="33010"/>
    <lineage>
        <taxon>Bacteria</taxon>
        <taxon>Bacillati</taxon>
        <taxon>Actinomycetota</taxon>
        <taxon>Actinomycetes</taxon>
        <taxon>Propionibacteriales</taxon>
        <taxon>Propionibacteriaceae</taxon>
        <taxon>Cutibacterium</taxon>
    </lineage>
</organism>
<dbReference type="Proteomes" id="UP000259211">
    <property type="component" value="Unassembled WGS sequence"/>
</dbReference>
<dbReference type="InterPro" id="IPR016047">
    <property type="entry name" value="M23ase_b-sheet_dom"/>
</dbReference>
<evidence type="ECO:0000313" key="4">
    <source>
        <dbReference type="EMBL" id="RFT42246.1"/>
    </source>
</evidence>
<reference evidence="4 5" key="1">
    <citation type="submission" date="2017-07" db="EMBL/GenBank/DDBJ databases">
        <authorList>
            <person name="Sun Z.S."/>
            <person name="Albrecht U."/>
            <person name="Echele G."/>
            <person name="Lee C.C."/>
        </authorList>
    </citation>
    <scope>NUCLEOTIDE SEQUENCE [LARGE SCALE GENOMIC DNA]</scope>
    <source>
        <strain evidence="4 5">P16-029</strain>
    </source>
</reference>
<gene>
    <name evidence="4" type="ORF">CHT91_11315</name>
</gene>
<dbReference type="Pfam" id="PF01551">
    <property type="entry name" value="Peptidase_M23"/>
    <property type="match status" value="1"/>
</dbReference>
<evidence type="ECO:0000256" key="2">
    <source>
        <dbReference type="SAM" id="MobiDB-lite"/>
    </source>
</evidence>
<dbReference type="PANTHER" id="PTHR21666">
    <property type="entry name" value="PEPTIDASE-RELATED"/>
    <property type="match status" value="1"/>
</dbReference>
<feature type="compositionally biased region" description="Low complexity" evidence="2">
    <location>
        <begin position="295"/>
        <end position="325"/>
    </location>
</feature>
<protein>
    <submittedName>
        <fullName evidence="4">Peptidase M23</fullName>
    </submittedName>
</protein>
<dbReference type="AlphaFoldDB" id="A0A3E2DA15"/>
<proteinExistence type="predicted"/>
<feature type="compositionally biased region" description="Polar residues" evidence="2">
    <location>
        <begin position="326"/>
        <end position="348"/>
    </location>
</feature>
<accession>A0A3E2DA15</accession>
<evidence type="ECO:0000313" key="5">
    <source>
        <dbReference type="Proteomes" id="UP000259211"/>
    </source>
</evidence>
<dbReference type="Gene3D" id="2.70.70.10">
    <property type="entry name" value="Glucose Permease (Domain IIA)"/>
    <property type="match status" value="1"/>
</dbReference>
<keyword evidence="1" id="KW-0732">Signal</keyword>
<name>A0A3E2DA15_9ACTN</name>
<feature type="domain" description="M23ase beta-sheet core" evidence="3">
    <location>
        <begin position="129"/>
        <end position="227"/>
    </location>
</feature>
<feature type="compositionally biased region" description="Low complexity" evidence="2">
    <location>
        <begin position="270"/>
        <end position="288"/>
    </location>
</feature>
<dbReference type="SUPFAM" id="SSF51261">
    <property type="entry name" value="Duplicated hybrid motif"/>
    <property type="match status" value="1"/>
</dbReference>
<evidence type="ECO:0000259" key="3">
    <source>
        <dbReference type="Pfam" id="PF01551"/>
    </source>
</evidence>